<gene>
    <name evidence="9" type="ORF">SAMN04488565_0330</name>
</gene>
<evidence type="ECO:0000313" key="10">
    <source>
        <dbReference type="Proteomes" id="UP000182690"/>
    </source>
</evidence>
<comment type="catalytic activity">
    <reaction evidence="6">
        <text>a 6-O-methyl-2'-deoxyguanosine in DNA + L-cysteinyl-[protein] = S-methyl-L-cysteinyl-[protein] + a 2'-deoxyguanosine in DNA</text>
        <dbReference type="Rhea" id="RHEA:24000"/>
        <dbReference type="Rhea" id="RHEA-COMP:10131"/>
        <dbReference type="Rhea" id="RHEA-COMP:10132"/>
        <dbReference type="Rhea" id="RHEA-COMP:11367"/>
        <dbReference type="Rhea" id="RHEA-COMP:11368"/>
        <dbReference type="ChEBI" id="CHEBI:29950"/>
        <dbReference type="ChEBI" id="CHEBI:82612"/>
        <dbReference type="ChEBI" id="CHEBI:85445"/>
        <dbReference type="ChEBI" id="CHEBI:85448"/>
        <dbReference type="EC" id="2.1.1.63"/>
    </reaction>
</comment>
<dbReference type="Proteomes" id="UP000182690">
    <property type="component" value="Unassembled WGS sequence"/>
</dbReference>
<protein>
    <submittedName>
        <fullName evidence="9">Methylated-DNA-[protein]-cysteine S-methyltransferase</fullName>
    </submittedName>
</protein>
<evidence type="ECO:0000256" key="2">
    <source>
        <dbReference type="ARBA" id="ARBA00022603"/>
    </source>
</evidence>
<dbReference type="CDD" id="cd06445">
    <property type="entry name" value="ATase"/>
    <property type="match status" value="1"/>
</dbReference>
<dbReference type="PANTHER" id="PTHR10815">
    <property type="entry name" value="METHYLATED-DNA--PROTEIN-CYSTEINE METHYLTRANSFERASE"/>
    <property type="match status" value="1"/>
</dbReference>
<evidence type="ECO:0000259" key="8">
    <source>
        <dbReference type="Pfam" id="PF01035"/>
    </source>
</evidence>
<evidence type="ECO:0000256" key="1">
    <source>
        <dbReference type="ARBA" id="ARBA00001286"/>
    </source>
</evidence>
<dbReference type="Gene3D" id="1.10.10.10">
    <property type="entry name" value="Winged helix-like DNA-binding domain superfamily/Winged helix DNA-binding domain"/>
    <property type="match status" value="1"/>
</dbReference>
<dbReference type="PANTHER" id="PTHR10815:SF13">
    <property type="entry name" value="METHYLATED-DNA--PROTEIN-CYSTEINE METHYLTRANSFERASE"/>
    <property type="match status" value="1"/>
</dbReference>
<dbReference type="InterPro" id="IPR001497">
    <property type="entry name" value="MethylDNA_cys_MeTrfase_AS"/>
</dbReference>
<dbReference type="EMBL" id="FNKB01000001">
    <property type="protein sequence ID" value="SDQ07916.1"/>
    <property type="molecule type" value="Genomic_DNA"/>
</dbReference>
<keyword evidence="4" id="KW-0227">DNA damage</keyword>
<reference evidence="9 10" key="1">
    <citation type="submission" date="2016-10" db="EMBL/GenBank/DDBJ databases">
        <authorList>
            <person name="de Groot N.N."/>
        </authorList>
    </citation>
    <scope>NUCLEOTIDE SEQUENCE [LARGE SCALE GENOMIC DNA]</scope>
    <source>
        <strain evidence="9 10">DSM 22788</strain>
    </source>
</reference>
<evidence type="ECO:0000256" key="4">
    <source>
        <dbReference type="ARBA" id="ARBA00022763"/>
    </source>
</evidence>
<dbReference type="Pfam" id="PF01035">
    <property type="entry name" value="DNA_binding_1"/>
    <property type="match status" value="1"/>
</dbReference>
<feature type="domain" description="Methylated-DNA-[protein]-cysteine S-methyltransferase DNA binding" evidence="8">
    <location>
        <begin position="143"/>
        <end position="223"/>
    </location>
</feature>
<accession>A0A1H0XZ02</accession>
<dbReference type="SUPFAM" id="SSF46767">
    <property type="entry name" value="Methylated DNA-protein cysteine methyltransferase, C-terminal domain"/>
    <property type="match status" value="1"/>
</dbReference>
<dbReference type="PROSITE" id="PS00374">
    <property type="entry name" value="MGMT"/>
    <property type="match status" value="1"/>
</dbReference>
<dbReference type="STRING" id="1079994.SAMN04488565_0330"/>
<dbReference type="GO" id="GO:0003908">
    <property type="term" value="F:methylated-DNA-[protein]-cysteine S-methyltransferase activity"/>
    <property type="evidence" value="ECO:0007669"/>
    <property type="project" value="UniProtKB-EC"/>
</dbReference>
<feature type="region of interest" description="Disordered" evidence="7">
    <location>
        <begin position="1"/>
        <end position="46"/>
    </location>
</feature>
<keyword evidence="5" id="KW-0234">DNA repair</keyword>
<evidence type="ECO:0000256" key="6">
    <source>
        <dbReference type="ARBA" id="ARBA00049348"/>
    </source>
</evidence>
<dbReference type="InterPro" id="IPR036388">
    <property type="entry name" value="WH-like_DNA-bd_sf"/>
</dbReference>
<feature type="compositionally biased region" description="Basic and acidic residues" evidence="7">
    <location>
        <begin position="1"/>
        <end position="44"/>
    </location>
</feature>
<evidence type="ECO:0000313" key="9">
    <source>
        <dbReference type="EMBL" id="SDQ07916.1"/>
    </source>
</evidence>
<evidence type="ECO:0000256" key="5">
    <source>
        <dbReference type="ARBA" id="ARBA00023204"/>
    </source>
</evidence>
<dbReference type="OrthoDB" id="9802228at2"/>
<organism evidence="9 10">
    <name type="scientific">Leucobacter chromiiresistens</name>
    <dbReference type="NCBI Taxonomy" id="1079994"/>
    <lineage>
        <taxon>Bacteria</taxon>
        <taxon>Bacillati</taxon>
        <taxon>Actinomycetota</taxon>
        <taxon>Actinomycetes</taxon>
        <taxon>Micrococcales</taxon>
        <taxon>Microbacteriaceae</taxon>
        <taxon>Leucobacter</taxon>
    </lineage>
</organism>
<sequence length="231" mass="24192">MTRAPHDPTRAPHDPTRAPHDPTRAPHDPTRAPHDPTRAPHDPARAPLRRTVVDIVGAPFHAIWSPEDGALRAAGFATEADPEARSLEARLRAADPTAAERGIADASAGAAAPADPVAEALRAYASGEVAAIDALAVRQVETPFRGDVWRALRGVRAGRAVTYTELAALAGRPSAVRAAASGCANNLVALVVPCHRIVRADGGLGGYLFGVGLKERLLRHEGALQHELPLG</sequence>
<dbReference type="NCBIfam" id="TIGR00589">
    <property type="entry name" value="ogt"/>
    <property type="match status" value="1"/>
</dbReference>
<keyword evidence="2 9" id="KW-0489">Methyltransferase</keyword>
<evidence type="ECO:0000256" key="3">
    <source>
        <dbReference type="ARBA" id="ARBA00022679"/>
    </source>
</evidence>
<dbReference type="GO" id="GO:0032259">
    <property type="term" value="P:methylation"/>
    <property type="evidence" value="ECO:0007669"/>
    <property type="project" value="UniProtKB-KW"/>
</dbReference>
<dbReference type="InterPro" id="IPR014048">
    <property type="entry name" value="MethylDNA_cys_MeTrfase_DNA-bd"/>
</dbReference>
<dbReference type="RefSeq" id="WP_010155911.1">
    <property type="nucleotide sequence ID" value="NZ_FNKB01000001.1"/>
</dbReference>
<comment type="catalytic activity">
    <reaction evidence="1">
        <text>a 4-O-methyl-thymidine in DNA + L-cysteinyl-[protein] = a thymidine in DNA + S-methyl-L-cysteinyl-[protein]</text>
        <dbReference type="Rhea" id="RHEA:53428"/>
        <dbReference type="Rhea" id="RHEA-COMP:10131"/>
        <dbReference type="Rhea" id="RHEA-COMP:10132"/>
        <dbReference type="Rhea" id="RHEA-COMP:13555"/>
        <dbReference type="Rhea" id="RHEA-COMP:13556"/>
        <dbReference type="ChEBI" id="CHEBI:29950"/>
        <dbReference type="ChEBI" id="CHEBI:82612"/>
        <dbReference type="ChEBI" id="CHEBI:137386"/>
        <dbReference type="ChEBI" id="CHEBI:137387"/>
        <dbReference type="EC" id="2.1.1.63"/>
    </reaction>
</comment>
<evidence type="ECO:0000256" key="7">
    <source>
        <dbReference type="SAM" id="MobiDB-lite"/>
    </source>
</evidence>
<dbReference type="eggNOG" id="COG0350">
    <property type="taxonomic scope" value="Bacteria"/>
</dbReference>
<dbReference type="AlphaFoldDB" id="A0A1H0XZ02"/>
<dbReference type="InterPro" id="IPR036217">
    <property type="entry name" value="MethylDNA_cys_MeTrfase_DNAb"/>
</dbReference>
<proteinExistence type="predicted"/>
<keyword evidence="3 9" id="KW-0808">Transferase</keyword>
<dbReference type="GO" id="GO:0006281">
    <property type="term" value="P:DNA repair"/>
    <property type="evidence" value="ECO:0007669"/>
    <property type="project" value="UniProtKB-KW"/>
</dbReference>
<name>A0A1H0XZ02_9MICO</name>